<evidence type="ECO:0000313" key="3">
    <source>
        <dbReference type="Proteomes" id="UP001241935"/>
    </source>
</evidence>
<gene>
    <name evidence="2" type="ORF">QOR41_10600</name>
</gene>
<name>A0AAW6UWT0_9GAMM</name>
<feature type="domain" description="DUF4422" evidence="1">
    <location>
        <begin position="6"/>
        <end position="228"/>
    </location>
</feature>
<evidence type="ECO:0000313" key="2">
    <source>
        <dbReference type="EMBL" id="MDK1684275.1"/>
    </source>
</evidence>
<evidence type="ECO:0000259" key="1">
    <source>
        <dbReference type="Pfam" id="PF14393"/>
    </source>
</evidence>
<dbReference type="RefSeq" id="WP_131268155.1">
    <property type="nucleotide sequence ID" value="NZ_JASKNE010000001.1"/>
</dbReference>
<comment type="caution">
    <text evidence="2">The sequence shown here is derived from an EMBL/GenBank/DDBJ whole genome shotgun (WGS) entry which is preliminary data.</text>
</comment>
<accession>A0AAW6UWT0</accession>
<protein>
    <submittedName>
        <fullName evidence="2">DUF4422 domain-containing protein</fullName>
    </submittedName>
</protein>
<dbReference type="EMBL" id="JASKNE010000001">
    <property type="protein sequence ID" value="MDK1684275.1"/>
    <property type="molecule type" value="Genomic_DNA"/>
</dbReference>
<dbReference type="Proteomes" id="UP001241935">
    <property type="component" value="Unassembled WGS sequence"/>
</dbReference>
<dbReference type="InterPro" id="IPR025536">
    <property type="entry name" value="DUF4422"/>
</dbReference>
<organism evidence="2 3">
    <name type="scientific">Acinetobacter terrestris</name>
    <dbReference type="NCBI Taxonomy" id="2529843"/>
    <lineage>
        <taxon>Bacteria</taxon>
        <taxon>Pseudomonadati</taxon>
        <taxon>Pseudomonadota</taxon>
        <taxon>Gammaproteobacteria</taxon>
        <taxon>Moraxellales</taxon>
        <taxon>Moraxellaceae</taxon>
        <taxon>Acinetobacter</taxon>
        <taxon>Acinetobacter Taxon 24</taxon>
    </lineage>
</organism>
<dbReference type="AlphaFoldDB" id="A0AAW6UWT0"/>
<reference evidence="2" key="1">
    <citation type="submission" date="2023-04" db="EMBL/GenBank/DDBJ databases">
        <title>The environmental microbiomes in feedlot watering bowls are a reservoir of florfenicol resistance for bovine respiratory disease pathogens.</title>
        <authorList>
            <person name="Kos D.W."/>
            <person name="Ruzzini A.C."/>
            <person name="Schreiner B."/>
            <person name="Jelinski M.D."/>
        </authorList>
    </citation>
    <scope>NUCLEOTIDE SEQUENCE</scope>
    <source>
        <strain evidence="2">WB3</strain>
    </source>
</reference>
<dbReference type="Pfam" id="PF14393">
    <property type="entry name" value="DUF4422"/>
    <property type="match status" value="1"/>
</dbReference>
<sequence length="242" mass="28275">MMKIEIYIATHKAYEFPQIDSYIPIHVGKEKAKVDLGILGDNIGENISTLNPSFCELTALYWMWKNAQADILGLVHYRRYFVGAAEDILTSQEIESLAQNEVIVAKTSQFYKVSKVLGVRLAKRTLSVREHYAKDHYEQDLNSLRRVIVEQSPEYLTAFDYLCQSKEGISLFNMFIMHKGLVNEYCQWMFKVLFQLEQIIDISSYDAYQKRIFGFLSERMFNIFLIKNQAKLKIRQLDVVLK</sequence>
<proteinExistence type="predicted"/>